<dbReference type="EMBL" id="JARSFG010000007">
    <property type="protein sequence ID" value="MEC1177818.1"/>
    <property type="molecule type" value="Genomic_DNA"/>
</dbReference>
<dbReference type="Gene3D" id="3.60.15.10">
    <property type="entry name" value="Ribonuclease Z/Hydroxyacylglutathione hydrolase-like"/>
    <property type="match status" value="1"/>
</dbReference>
<sequence length="229" mass="25999">MKIIELAIEFEFNGQRNCIYPSLIVLNHELTLVDTGYAQFLPLIEEAIVEHGYELANLKNIIITHYDDDHIGSLYDFKQKYPWVHLIASEEEAKYISGAMKSERLGQAEAMLENMVGKEREFGEWFIRQLKSLKHVPIDEQVRDGEVILNGTCRVIATAGHTSGHISLYFPSVQSVITGDAAINEEHKLTIANPQFCLDIKEAERSLQKVLDLQANTYYCYHGGKLVLS</sequence>
<dbReference type="InterPro" id="IPR001279">
    <property type="entry name" value="Metallo-B-lactamas"/>
</dbReference>
<dbReference type="SUPFAM" id="SSF56281">
    <property type="entry name" value="Metallo-hydrolase/oxidoreductase"/>
    <property type="match status" value="1"/>
</dbReference>
<evidence type="ECO:0000313" key="2">
    <source>
        <dbReference type="EMBL" id="MEC1177818.1"/>
    </source>
</evidence>
<dbReference type="Pfam" id="PF00753">
    <property type="entry name" value="Lactamase_B"/>
    <property type="match status" value="1"/>
</dbReference>
<feature type="domain" description="Metallo-beta-lactamase" evidence="1">
    <location>
        <begin position="19"/>
        <end position="222"/>
    </location>
</feature>
<dbReference type="PANTHER" id="PTHR42951:SF15">
    <property type="entry name" value="METALLO-BETA-LACTAMASE SUPERFAMILY PROTEIN"/>
    <property type="match status" value="1"/>
</dbReference>
<dbReference type="Proteomes" id="UP001344888">
    <property type="component" value="Unassembled WGS sequence"/>
</dbReference>
<reference evidence="2 3" key="1">
    <citation type="submission" date="2023-03" db="EMBL/GenBank/DDBJ databases">
        <title>Bacillus Genome Sequencing.</title>
        <authorList>
            <person name="Dunlap C."/>
        </authorList>
    </citation>
    <scope>NUCLEOTIDE SEQUENCE [LARGE SCALE GENOMIC DNA]</scope>
    <source>
        <strain evidence="2 3">B-59205</strain>
    </source>
</reference>
<dbReference type="CDD" id="cd07721">
    <property type="entry name" value="yflN-like_MBL-fold"/>
    <property type="match status" value="1"/>
</dbReference>
<gene>
    <name evidence="2" type="ORF">P9B03_04925</name>
</gene>
<organism evidence="2 3">
    <name type="scientific">Metasolibacillus meyeri</name>
    <dbReference type="NCBI Taxonomy" id="1071052"/>
    <lineage>
        <taxon>Bacteria</taxon>
        <taxon>Bacillati</taxon>
        <taxon>Bacillota</taxon>
        <taxon>Bacilli</taxon>
        <taxon>Bacillales</taxon>
        <taxon>Caryophanaceae</taxon>
        <taxon>Metasolibacillus</taxon>
    </lineage>
</organism>
<keyword evidence="3" id="KW-1185">Reference proteome</keyword>
<dbReference type="InterPro" id="IPR036866">
    <property type="entry name" value="RibonucZ/Hydroxyglut_hydro"/>
</dbReference>
<dbReference type="RefSeq" id="WP_326122293.1">
    <property type="nucleotide sequence ID" value="NZ_JARSFG010000007.1"/>
</dbReference>
<accession>A0AAW9NUB4</accession>
<dbReference type="SMART" id="SM00849">
    <property type="entry name" value="Lactamase_B"/>
    <property type="match status" value="1"/>
</dbReference>
<name>A0AAW9NUB4_9BACL</name>
<evidence type="ECO:0000259" key="1">
    <source>
        <dbReference type="SMART" id="SM00849"/>
    </source>
</evidence>
<comment type="caution">
    <text evidence="2">The sequence shown here is derived from an EMBL/GenBank/DDBJ whole genome shotgun (WGS) entry which is preliminary data.</text>
</comment>
<proteinExistence type="predicted"/>
<evidence type="ECO:0000313" key="3">
    <source>
        <dbReference type="Proteomes" id="UP001344888"/>
    </source>
</evidence>
<dbReference type="PANTHER" id="PTHR42951">
    <property type="entry name" value="METALLO-BETA-LACTAMASE DOMAIN-CONTAINING"/>
    <property type="match status" value="1"/>
</dbReference>
<protein>
    <submittedName>
        <fullName evidence="2">MBL fold metallo-hydrolase</fullName>
    </submittedName>
</protein>
<dbReference type="AlphaFoldDB" id="A0AAW9NUB4"/>
<dbReference type="InterPro" id="IPR050855">
    <property type="entry name" value="NDM-1-like"/>
</dbReference>